<keyword evidence="5" id="KW-0813">Transport</keyword>
<dbReference type="GO" id="GO:0015031">
    <property type="term" value="P:protein transport"/>
    <property type="evidence" value="ECO:0007669"/>
    <property type="project" value="UniProtKB-KW"/>
</dbReference>
<name>A0A2S4HHN1_9GAMM</name>
<evidence type="ECO:0000313" key="15">
    <source>
        <dbReference type="Proteomes" id="UP000237222"/>
    </source>
</evidence>
<dbReference type="AlphaFoldDB" id="A0A2S4HHN1"/>
<keyword evidence="10" id="KW-0143">Chaperone</keyword>
<organism evidence="14 15">
    <name type="scientific">Zhongshania marina</name>
    <dbReference type="NCBI Taxonomy" id="2304603"/>
    <lineage>
        <taxon>Bacteria</taxon>
        <taxon>Pseudomonadati</taxon>
        <taxon>Pseudomonadota</taxon>
        <taxon>Gammaproteobacteria</taxon>
        <taxon>Cellvibrionales</taxon>
        <taxon>Spongiibacteraceae</taxon>
        <taxon>Zhongshania</taxon>
    </lineage>
</organism>
<evidence type="ECO:0000256" key="12">
    <source>
        <dbReference type="ARBA" id="ARBA00023288"/>
    </source>
</evidence>
<keyword evidence="9" id="KW-0564">Palmitate</keyword>
<dbReference type="Pfam" id="PF03550">
    <property type="entry name" value="LolB"/>
    <property type="match status" value="1"/>
</dbReference>
<dbReference type="RefSeq" id="WP_103683568.1">
    <property type="nucleotide sequence ID" value="NZ_PQGG01000013.1"/>
</dbReference>
<dbReference type="SUPFAM" id="SSF89392">
    <property type="entry name" value="Prokaryotic lipoproteins and lipoprotein localization factors"/>
    <property type="match status" value="1"/>
</dbReference>
<dbReference type="GO" id="GO:0009279">
    <property type="term" value="C:cell outer membrane"/>
    <property type="evidence" value="ECO:0007669"/>
    <property type="project" value="UniProtKB-SubCell"/>
</dbReference>
<gene>
    <name evidence="14" type="primary">lolB</name>
    <name evidence="14" type="ORF">C0068_05905</name>
</gene>
<reference evidence="14" key="1">
    <citation type="submission" date="2018-01" db="EMBL/GenBank/DDBJ databases">
        <authorList>
            <person name="Yu X.-D."/>
        </authorList>
    </citation>
    <scope>NUCLEOTIDE SEQUENCE</scope>
    <source>
        <strain evidence="14">ZX-21</strain>
    </source>
</reference>
<keyword evidence="12 14" id="KW-0449">Lipoprotein</keyword>
<evidence type="ECO:0000256" key="5">
    <source>
        <dbReference type="ARBA" id="ARBA00022448"/>
    </source>
</evidence>
<proteinExistence type="inferred from homology"/>
<evidence type="ECO:0000256" key="1">
    <source>
        <dbReference type="ARBA" id="ARBA00004459"/>
    </source>
</evidence>
<dbReference type="NCBIfam" id="TIGR00548">
    <property type="entry name" value="lolB"/>
    <property type="match status" value="1"/>
</dbReference>
<dbReference type="EMBL" id="PQGG01000013">
    <property type="protein sequence ID" value="POP53496.1"/>
    <property type="molecule type" value="Genomic_DNA"/>
</dbReference>
<dbReference type="CDD" id="cd16326">
    <property type="entry name" value="LolB"/>
    <property type="match status" value="1"/>
</dbReference>
<dbReference type="Proteomes" id="UP000237222">
    <property type="component" value="Unassembled WGS sequence"/>
</dbReference>
<evidence type="ECO:0000256" key="6">
    <source>
        <dbReference type="ARBA" id="ARBA00022729"/>
    </source>
</evidence>
<evidence type="ECO:0000256" key="10">
    <source>
        <dbReference type="ARBA" id="ARBA00023186"/>
    </source>
</evidence>
<dbReference type="InterPro" id="IPR029046">
    <property type="entry name" value="LolA/LolB/LppX"/>
</dbReference>
<protein>
    <recommendedName>
        <fullName evidence="4">Outer-membrane lipoprotein LolB</fullName>
    </recommendedName>
</protein>
<evidence type="ECO:0000256" key="13">
    <source>
        <dbReference type="SAM" id="SignalP"/>
    </source>
</evidence>
<dbReference type="Gene3D" id="2.50.20.10">
    <property type="entry name" value="Lipoprotein localisation LolA/LolB/LppX"/>
    <property type="match status" value="1"/>
</dbReference>
<evidence type="ECO:0000256" key="2">
    <source>
        <dbReference type="ARBA" id="ARBA00009696"/>
    </source>
</evidence>
<evidence type="ECO:0000313" key="14">
    <source>
        <dbReference type="EMBL" id="POP53496.1"/>
    </source>
</evidence>
<evidence type="ECO:0000256" key="4">
    <source>
        <dbReference type="ARBA" id="ARBA00016202"/>
    </source>
</evidence>
<keyword evidence="8" id="KW-0472">Membrane</keyword>
<feature type="chain" id="PRO_5015435981" description="Outer-membrane lipoprotein LolB" evidence="13">
    <location>
        <begin position="28"/>
        <end position="196"/>
    </location>
</feature>
<evidence type="ECO:0000256" key="8">
    <source>
        <dbReference type="ARBA" id="ARBA00023136"/>
    </source>
</evidence>
<evidence type="ECO:0000256" key="11">
    <source>
        <dbReference type="ARBA" id="ARBA00023237"/>
    </source>
</evidence>
<dbReference type="OrthoDB" id="9797618at2"/>
<accession>A0A2S4HHN1</accession>
<keyword evidence="11" id="KW-0998">Cell outer membrane</keyword>
<sequence length="196" mass="21796">MSSAIMSNSTLFRGLALIVALLLSACATPPKPPVDSESLTWQLQGKIGFWQGRKQESATINWAQCDADSARIRLSGPLGAGSIELSSDQSGARLIQNGESIHADSIEELASRADWPIPVEALRFWVRGRAMFTEKLEGRVNTNGQLEELNQIGWHISYHYRTPFHQLPDRIHAKSANARITLIVSEWQEQPEFCAK</sequence>
<comment type="caution">
    <text evidence="14">The sequence shown here is derived from an EMBL/GenBank/DDBJ whole genome shotgun (WGS) entry which is preliminary data.</text>
</comment>
<evidence type="ECO:0000256" key="7">
    <source>
        <dbReference type="ARBA" id="ARBA00022927"/>
    </source>
</evidence>
<evidence type="ECO:0000256" key="3">
    <source>
        <dbReference type="ARBA" id="ARBA00011245"/>
    </source>
</evidence>
<comment type="subcellular location">
    <subcellularLocation>
        <location evidence="1">Cell outer membrane</location>
        <topology evidence="1">Lipid-anchor</topology>
    </subcellularLocation>
</comment>
<keyword evidence="7" id="KW-0653">Protein transport</keyword>
<evidence type="ECO:0000256" key="9">
    <source>
        <dbReference type="ARBA" id="ARBA00023139"/>
    </source>
</evidence>
<comment type="similarity">
    <text evidence="2">Belongs to the LolB family.</text>
</comment>
<dbReference type="InterPro" id="IPR004565">
    <property type="entry name" value="OM_lipoprot_LolB"/>
</dbReference>
<keyword evidence="6 13" id="KW-0732">Signal</keyword>
<feature type="signal peptide" evidence="13">
    <location>
        <begin position="1"/>
        <end position="27"/>
    </location>
</feature>
<comment type="subunit">
    <text evidence="3">Monomer.</text>
</comment>